<keyword evidence="2" id="KW-1185">Reference proteome</keyword>
<dbReference type="Proteomes" id="UP000199036">
    <property type="component" value="Unassembled WGS sequence"/>
</dbReference>
<gene>
    <name evidence="1" type="ORF">SAMN05421741_12512</name>
</gene>
<evidence type="ECO:0000313" key="1">
    <source>
        <dbReference type="EMBL" id="SFO19257.1"/>
    </source>
</evidence>
<protein>
    <submittedName>
        <fullName evidence="1">Uncharacterized protein</fullName>
    </submittedName>
</protein>
<dbReference type="AlphaFoldDB" id="A0A1I5F690"/>
<evidence type="ECO:0000313" key="2">
    <source>
        <dbReference type="Proteomes" id="UP000199036"/>
    </source>
</evidence>
<organism evidence="1 2">
    <name type="scientific">Paenimyroides ummariense</name>
    <dbReference type="NCBI Taxonomy" id="913024"/>
    <lineage>
        <taxon>Bacteria</taxon>
        <taxon>Pseudomonadati</taxon>
        <taxon>Bacteroidota</taxon>
        <taxon>Flavobacteriia</taxon>
        <taxon>Flavobacteriales</taxon>
        <taxon>Flavobacteriaceae</taxon>
        <taxon>Paenimyroides</taxon>
    </lineage>
</organism>
<dbReference type="STRING" id="913024.SAMN05421741_12512"/>
<dbReference type="EMBL" id="FOVI01000025">
    <property type="protein sequence ID" value="SFO19257.1"/>
    <property type="molecule type" value="Genomic_DNA"/>
</dbReference>
<accession>A0A1I5F690</accession>
<sequence>MANVSFFTEEGSITSNQSATEAFGPLPDSGNSENYNLENRFVISADAPAYAITKGLLIAIANSENVNLLNLILLPINSVTAGMPIKFFIYRGIRKTSLINSNNTIPVADGTWAPDNILKIIKDLQDKKNIEDSTPGVVATSDSLGYQFSNLPDTTYLEKLYYNNGEGFQPLIVNSGCQIGKFNGGTNLAGITVAMEFIGKAPKLSIANKGTHVFSIQKVDLNNPSLNPKEQMELAFKNRFEKEEILSCIDLAAFYGACINQKIRISGLSDTTPLQRFYGKDIVYVDIRDDYGFSFNHFFKFQDEVQYTVLPSGGSGTPTNFTVTDYYQTWPILRVKGMQYNTAKDYLWLKLPLYKLKLDSPFYLCSFTGYFYSVYEKSTQNYGLIANDTEKTTINFDDTEPIRFWNWRHNDNSLGANYIFIKVSYPPEPSAQEVSRELRDLFRVNIESFFSDTVLTDGEFGVKNYDSINAPITRDSSTGQVYTSVIGIVYDKEHVTLYTYRENIIYSESEVDEYFSYPIFKTGLYTKEYAIEDYDLAGVTNPNIGFLSLWRNRQIIDNQTIRKLTVNNGDDVATEVLTLNLDGDFLESDDVVNGLEVITLTRSEFAYLQNVQAGDFPGHPNFIRSGETSIKTEDTYSLTEIKLTLGVPAVLEDVPSGALYVGIEDSPVSIVHNGNPIKFTAIDFL</sequence>
<dbReference type="RefSeq" id="WP_091525578.1">
    <property type="nucleotide sequence ID" value="NZ_FOVI01000025.1"/>
</dbReference>
<dbReference type="OrthoDB" id="1210671at2"/>
<reference evidence="2" key="1">
    <citation type="submission" date="2016-10" db="EMBL/GenBank/DDBJ databases">
        <authorList>
            <person name="Varghese N."/>
            <person name="Submissions S."/>
        </authorList>
    </citation>
    <scope>NUCLEOTIDE SEQUENCE [LARGE SCALE GENOMIC DNA]</scope>
    <source>
        <strain evidence="2">DS-12</strain>
    </source>
</reference>
<name>A0A1I5F690_9FLAO</name>
<proteinExistence type="predicted"/>